<dbReference type="eggNOG" id="COG1011">
    <property type="taxonomic scope" value="Bacteria"/>
</dbReference>
<keyword evidence="2" id="KW-1185">Reference proteome</keyword>
<dbReference type="Gene3D" id="1.10.150.240">
    <property type="entry name" value="Putative phosphatase, domain 2"/>
    <property type="match status" value="1"/>
</dbReference>
<dbReference type="SFLD" id="SFLDG01129">
    <property type="entry name" value="C1.5:_HAD__Beta-PGM__Phosphata"/>
    <property type="match status" value="1"/>
</dbReference>
<dbReference type="Gene3D" id="3.40.50.1000">
    <property type="entry name" value="HAD superfamily/HAD-like"/>
    <property type="match status" value="1"/>
</dbReference>
<proteinExistence type="predicted"/>
<dbReference type="EMBL" id="CP001878">
    <property type="protein sequence ID" value="ADC51505.1"/>
    <property type="molecule type" value="Genomic_DNA"/>
</dbReference>
<dbReference type="KEGG" id="bpf:BpOF4_17320"/>
<evidence type="ECO:0000313" key="2">
    <source>
        <dbReference type="Proteomes" id="UP000001544"/>
    </source>
</evidence>
<dbReference type="RefSeq" id="WP_012958867.1">
    <property type="nucleotide sequence ID" value="NC_013791.2"/>
</dbReference>
<dbReference type="InterPro" id="IPR023198">
    <property type="entry name" value="PGP-like_dom2"/>
</dbReference>
<dbReference type="PANTHER" id="PTHR47478">
    <property type="match status" value="1"/>
</dbReference>
<dbReference type="HOGENOM" id="CLU_045011_8_1_9"/>
<dbReference type="PRINTS" id="PR00413">
    <property type="entry name" value="HADHALOGNASE"/>
</dbReference>
<dbReference type="Proteomes" id="UP000001544">
    <property type="component" value="Chromosome"/>
</dbReference>
<dbReference type="SFLD" id="SFLDS00003">
    <property type="entry name" value="Haloacid_Dehalogenase"/>
    <property type="match status" value="1"/>
</dbReference>
<dbReference type="SUPFAM" id="SSF56784">
    <property type="entry name" value="HAD-like"/>
    <property type="match status" value="1"/>
</dbReference>
<organism evidence="1 2">
    <name type="scientific">Alkalihalophilus pseudofirmus (strain ATCC BAA-2126 / JCM 17055 / OF4)</name>
    <name type="common">Bacillus pseudofirmus</name>
    <dbReference type="NCBI Taxonomy" id="398511"/>
    <lineage>
        <taxon>Bacteria</taxon>
        <taxon>Bacillati</taxon>
        <taxon>Bacillota</taxon>
        <taxon>Bacilli</taxon>
        <taxon>Bacillales</taxon>
        <taxon>Bacillaceae</taxon>
        <taxon>Alkalihalophilus</taxon>
    </lineage>
</organism>
<dbReference type="Pfam" id="PF13419">
    <property type="entry name" value="HAD_2"/>
    <property type="match status" value="1"/>
</dbReference>
<dbReference type="InterPro" id="IPR041492">
    <property type="entry name" value="HAD_2"/>
</dbReference>
<evidence type="ECO:0000313" key="1">
    <source>
        <dbReference type="EMBL" id="ADC51505.1"/>
    </source>
</evidence>
<dbReference type="InterPro" id="IPR036412">
    <property type="entry name" value="HAD-like_sf"/>
</dbReference>
<sequence>MIKDIKLVLFDLDNTLLSFSEYWTEATHTIFYLSDFTKDLPFDEFFSYYRQYDQYFWELHHEGRISLDEVRQQRLIKTLDEFDQKISTEEADCYFNEFFHQLIHLVKPDQALHKYLLELKKSYQIGIITNGKVEEQRAKIQKMNLHNVLSEEEIFISEEMGIEKPHEEAFHIPLVKYGVAPSQAVYIGDSWNNDIVGAIDAGMSAIWINPQNMEAPTNHKPLFITENMLTLKEEWPLQFKEVKLASK</sequence>
<gene>
    <name evidence="1" type="ordered locus">BpOF4_17320</name>
</gene>
<dbReference type="NCBIfam" id="TIGR01549">
    <property type="entry name" value="HAD-SF-IA-v1"/>
    <property type="match status" value="1"/>
</dbReference>
<dbReference type="InterPro" id="IPR052550">
    <property type="entry name" value="Pyrimidine_5'-ntase_YjjG"/>
</dbReference>
<dbReference type="SMR" id="D3FRB4"/>
<dbReference type="InterPro" id="IPR023214">
    <property type="entry name" value="HAD_sf"/>
</dbReference>
<dbReference type="PANTHER" id="PTHR47478:SF1">
    <property type="entry name" value="PYRIMIDINE 5'-NUCLEOTIDASE YJJG"/>
    <property type="match status" value="1"/>
</dbReference>
<dbReference type="AlphaFoldDB" id="D3FRB4"/>
<dbReference type="NCBIfam" id="TIGR01509">
    <property type="entry name" value="HAD-SF-IA-v3"/>
    <property type="match status" value="1"/>
</dbReference>
<dbReference type="InterPro" id="IPR006439">
    <property type="entry name" value="HAD-SF_hydro_IA"/>
</dbReference>
<reference evidence="1 2" key="1">
    <citation type="journal article" date="2011" name="Environ. Microbiol.">
        <title>Genome of alkaliphilic Bacillus pseudofirmus OF4 reveals adaptations that support the ability to grow in an external pH range from 7.5 to 11.4.</title>
        <authorList>
            <person name="Janto B."/>
            <person name="Ahmed A."/>
            <person name="Ito M."/>
            <person name="Liu J."/>
            <person name="Hicks D.B."/>
            <person name="Pagni S."/>
            <person name="Fackelmayer O.J."/>
            <person name="Smith T.A."/>
            <person name="Earl J."/>
            <person name="Elbourne L.D."/>
            <person name="Hassan K."/>
            <person name="Paulsen I.T."/>
            <person name="Kolsto A.B."/>
            <person name="Tourasse N.J."/>
            <person name="Ehrlich G.D."/>
            <person name="Boissy R."/>
            <person name="Ivey D.M."/>
            <person name="Li G."/>
            <person name="Xue Y."/>
            <person name="Ma Y."/>
            <person name="Hu F.Z."/>
            <person name="Krulwich T.A."/>
        </authorList>
    </citation>
    <scope>NUCLEOTIDE SEQUENCE [LARGE SCALE GENOMIC DNA]</scope>
    <source>
        <strain evidence="2">ATCC BAA-2126 / JCM 17055 / OF4</strain>
    </source>
</reference>
<evidence type="ECO:0008006" key="3">
    <source>
        <dbReference type="Google" id="ProtNLM"/>
    </source>
</evidence>
<protein>
    <recommendedName>
        <fullName evidence="3">HAD family hydrolase</fullName>
    </recommendedName>
</protein>
<accession>D3FRB4</accession>
<name>D3FRB4_ALKPO</name>
<dbReference type="STRING" id="398511.BpOF4_17320"/>